<dbReference type="AlphaFoldDB" id="V5WIJ1"/>
<reference evidence="2 3" key="1">
    <citation type="journal article" date="2015" name="Stand. Genomic Sci.">
        <title>Complete genome sequence and description of Salinispira pacifica gen. nov., sp. nov., a novel spirochaete isolated form a hypersaline microbial mat.</title>
        <authorList>
            <person name="Ben Hania W."/>
            <person name="Joseph M."/>
            <person name="Schumann P."/>
            <person name="Bunk B."/>
            <person name="Fiebig A."/>
            <person name="Sproer C."/>
            <person name="Klenk H.P."/>
            <person name="Fardeau M.L."/>
            <person name="Spring S."/>
        </authorList>
    </citation>
    <scope>NUCLEOTIDE SEQUENCE [LARGE SCALE GENOMIC DNA]</scope>
    <source>
        <strain evidence="2 3">L21-RPul-D2</strain>
    </source>
</reference>
<dbReference type="RefSeq" id="WP_024268502.1">
    <property type="nucleotide sequence ID" value="NC_023035.1"/>
</dbReference>
<dbReference type="KEGG" id="slr:L21SP2_2237"/>
<proteinExistence type="predicted"/>
<protein>
    <submittedName>
        <fullName evidence="2">Uncharacterized protein</fullName>
    </submittedName>
</protein>
<feature type="compositionally biased region" description="Basic and acidic residues" evidence="1">
    <location>
        <begin position="158"/>
        <end position="169"/>
    </location>
</feature>
<keyword evidence="3" id="KW-1185">Reference proteome</keyword>
<dbReference type="Proteomes" id="UP000018680">
    <property type="component" value="Chromosome"/>
</dbReference>
<gene>
    <name evidence="2" type="ORF">L21SP2_2237</name>
</gene>
<evidence type="ECO:0000313" key="3">
    <source>
        <dbReference type="Proteomes" id="UP000018680"/>
    </source>
</evidence>
<feature type="region of interest" description="Disordered" evidence="1">
    <location>
        <begin position="157"/>
        <end position="207"/>
    </location>
</feature>
<dbReference type="HOGENOM" id="CLU_1325563_0_0_12"/>
<feature type="compositionally biased region" description="Basic and acidic residues" evidence="1">
    <location>
        <begin position="195"/>
        <end position="207"/>
    </location>
</feature>
<dbReference type="OrthoDB" id="9836882at2"/>
<dbReference type="EMBL" id="CP006939">
    <property type="protein sequence ID" value="AHC15598.1"/>
    <property type="molecule type" value="Genomic_DNA"/>
</dbReference>
<name>V5WIJ1_9SPIO</name>
<evidence type="ECO:0000313" key="2">
    <source>
        <dbReference type="EMBL" id="AHC15598.1"/>
    </source>
</evidence>
<evidence type="ECO:0000256" key="1">
    <source>
        <dbReference type="SAM" id="MobiDB-lite"/>
    </source>
</evidence>
<sequence length="207" mass="23115">MTVEQKDLLSELLNDKNFLGAAQYLRELDLEKAERSARMGGVVSHVIQDLGRARSGGDRERVVYLRSVLAWLLKEYPGLAPIYREQLRIATGGGDVFPEFARGMRNMQDVFTGKKTVQEGMEDAAEPMESFAEQAGEFIKDGLNQFGSFFSRMNQNMNRDRSENGENAKDSGTSGDREEDEARPVDINIEDADDPLPHDIHDAGDGK</sequence>
<organism evidence="2 3">
    <name type="scientific">Salinispira pacifica</name>
    <dbReference type="NCBI Taxonomy" id="1307761"/>
    <lineage>
        <taxon>Bacteria</taxon>
        <taxon>Pseudomonadati</taxon>
        <taxon>Spirochaetota</taxon>
        <taxon>Spirochaetia</taxon>
        <taxon>Spirochaetales</taxon>
        <taxon>Spirochaetaceae</taxon>
        <taxon>Salinispira</taxon>
    </lineage>
</organism>
<accession>V5WIJ1</accession>